<protein>
    <submittedName>
        <fullName evidence="2">Nucleotidyl transferase AbiEii/AbiGii toxin family protein</fullName>
    </submittedName>
</protein>
<dbReference type="GO" id="GO:0016740">
    <property type="term" value="F:transferase activity"/>
    <property type="evidence" value="ECO:0007669"/>
    <property type="project" value="UniProtKB-KW"/>
</dbReference>
<feature type="transmembrane region" description="Helical" evidence="1">
    <location>
        <begin position="16"/>
        <end position="36"/>
    </location>
</feature>
<keyword evidence="3" id="KW-1185">Reference proteome</keyword>
<keyword evidence="1" id="KW-1133">Transmembrane helix</keyword>
<organism evidence="2 3">
    <name type="scientific">Anabaena azotica FACHB-119</name>
    <dbReference type="NCBI Taxonomy" id="947527"/>
    <lineage>
        <taxon>Bacteria</taxon>
        <taxon>Bacillati</taxon>
        <taxon>Cyanobacteriota</taxon>
        <taxon>Cyanophyceae</taxon>
        <taxon>Nostocales</taxon>
        <taxon>Nostocaceae</taxon>
        <taxon>Anabaena</taxon>
        <taxon>Anabaena azotica</taxon>
    </lineage>
</organism>
<evidence type="ECO:0000313" key="3">
    <source>
        <dbReference type="Proteomes" id="UP000661112"/>
    </source>
</evidence>
<accession>A0ABR8D056</accession>
<comment type="caution">
    <text evidence="2">The sequence shown here is derived from an EMBL/GenBank/DDBJ whole genome shotgun (WGS) entry which is preliminary data.</text>
</comment>
<dbReference type="Pfam" id="PF08843">
    <property type="entry name" value="AbiEii"/>
    <property type="match status" value="1"/>
</dbReference>
<dbReference type="Proteomes" id="UP000661112">
    <property type="component" value="Unassembled WGS sequence"/>
</dbReference>
<keyword evidence="1" id="KW-0472">Membrane</keyword>
<evidence type="ECO:0000313" key="2">
    <source>
        <dbReference type="EMBL" id="MBD2500565.1"/>
    </source>
</evidence>
<dbReference type="RefSeq" id="WP_190469562.1">
    <property type="nucleotide sequence ID" value="NZ_JACJSG010000008.1"/>
</dbReference>
<dbReference type="EMBL" id="JACJSG010000008">
    <property type="protein sequence ID" value="MBD2500565.1"/>
    <property type="molecule type" value="Genomic_DNA"/>
</dbReference>
<keyword evidence="2" id="KW-0808">Transferase</keyword>
<evidence type="ECO:0000256" key="1">
    <source>
        <dbReference type="SAM" id="Phobius"/>
    </source>
</evidence>
<sequence>MLTSNEKQVLTELLSIISQLNLPMILVGAGARLLMFDQKFAVQGRRTKDWDVAVSINNWETYQQLSEYLTQGDSPRFKSTKNSHKFKHIETNIEVDIVPFGEIGEPDQEIVWPDSENPMNVLGFAEALSSAKTVDIENLEIPVIDTPAFIVLKVFAWGDRGERTNKDLDDIEFILRKYEDEERVYDELAEELADGVVEFLDANIYLLGQDIYNILQEKTLIELNKLLDNLIENLDIDQPETLGYMLNVLRKGVSSLSSQS</sequence>
<dbReference type="InterPro" id="IPR014942">
    <property type="entry name" value="AbiEii"/>
</dbReference>
<dbReference type="SUPFAM" id="SSF81301">
    <property type="entry name" value="Nucleotidyltransferase"/>
    <property type="match status" value="1"/>
</dbReference>
<reference evidence="2 3" key="1">
    <citation type="journal article" date="2020" name="ISME J.">
        <title>Comparative genomics reveals insights into cyanobacterial evolution and habitat adaptation.</title>
        <authorList>
            <person name="Chen M.Y."/>
            <person name="Teng W.K."/>
            <person name="Zhao L."/>
            <person name="Hu C.X."/>
            <person name="Zhou Y.K."/>
            <person name="Han B.P."/>
            <person name="Song L.R."/>
            <person name="Shu W.S."/>
        </authorList>
    </citation>
    <scope>NUCLEOTIDE SEQUENCE [LARGE SCALE GENOMIC DNA]</scope>
    <source>
        <strain evidence="2 3">FACHB-119</strain>
    </source>
</reference>
<gene>
    <name evidence="2" type="ORF">H6G83_08025</name>
</gene>
<dbReference type="InterPro" id="IPR043519">
    <property type="entry name" value="NT_sf"/>
</dbReference>
<proteinExistence type="predicted"/>
<keyword evidence="1" id="KW-0812">Transmembrane</keyword>
<name>A0ABR8D056_9NOST</name>